<dbReference type="InterPro" id="IPR039647">
    <property type="entry name" value="EF_hand_pair_protein_CML-like"/>
</dbReference>
<keyword evidence="4" id="KW-0106">Calcium</keyword>
<dbReference type="Pfam" id="PF13499">
    <property type="entry name" value="EF-hand_7"/>
    <property type="match status" value="1"/>
</dbReference>
<sequence length="131" mass="15032">MSQEQSCSSTENKDDGSLSREDVELVMKRLELSCSPEGEKLQEWFGSNELSGLFDEKEPSLEEVKQAFEVFDENRDGFIVAKELQRVLRNLGLKEGEDLENCEKMIRAFNKNGDGRIDFNGFVKFMENSFC</sequence>
<feature type="compositionally biased region" description="Polar residues" evidence="5">
    <location>
        <begin position="1"/>
        <end position="10"/>
    </location>
</feature>
<protein>
    <recommendedName>
        <fullName evidence="6">EF-hand domain-containing protein</fullName>
    </recommendedName>
</protein>
<dbReference type="GO" id="GO:0005509">
    <property type="term" value="F:calcium ion binding"/>
    <property type="evidence" value="ECO:0007669"/>
    <property type="project" value="InterPro"/>
</dbReference>
<evidence type="ECO:0000259" key="6">
    <source>
        <dbReference type="PROSITE" id="PS50222"/>
    </source>
</evidence>
<keyword evidence="3" id="KW-0677">Repeat</keyword>
<evidence type="ECO:0000256" key="3">
    <source>
        <dbReference type="ARBA" id="ARBA00022737"/>
    </source>
</evidence>
<dbReference type="FunFam" id="1.10.238.10:FF:000302">
    <property type="entry name" value="Probable calcium-binding protein CML46"/>
    <property type="match status" value="1"/>
</dbReference>
<evidence type="ECO:0000256" key="4">
    <source>
        <dbReference type="ARBA" id="ARBA00022837"/>
    </source>
</evidence>
<dbReference type="SMART" id="SM00054">
    <property type="entry name" value="EFh"/>
    <property type="match status" value="2"/>
</dbReference>
<accession>A0A2N9ER50</accession>
<dbReference type="AlphaFoldDB" id="A0A2N9ER50"/>
<dbReference type="SUPFAM" id="SSF47473">
    <property type="entry name" value="EF-hand"/>
    <property type="match status" value="1"/>
</dbReference>
<proteinExistence type="predicted"/>
<dbReference type="CDD" id="cd00051">
    <property type="entry name" value="EFh"/>
    <property type="match status" value="1"/>
</dbReference>
<comment type="function">
    <text evidence="1">Potential calcium sensor.</text>
</comment>
<dbReference type="EMBL" id="OIVN01000258">
    <property type="protein sequence ID" value="SPC77191.1"/>
    <property type="molecule type" value="Genomic_DNA"/>
</dbReference>
<feature type="region of interest" description="Disordered" evidence="5">
    <location>
        <begin position="1"/>
        <end position="20"/>
    </location>
</feature>
<evidence type="ECO:0000256" key="1">
    <source>
        <dbReference type="ARBA" id="ARBA00003291"/>
    </source>
</evidence>
<organism evidence="7">
    <name type="scientific">Fagus sylvatica</name>
    <name type="common">Beechnut</name>
    <dbReference type="NCBI Taxonomy" id="28930"/>
    <lineage>
        <taxon>Eukaryota</taxon>
        <taxon>Viridiplantae</taxon>
        <taxon>Streptophyta</taxon>
        <taxon>Embryophyta</taxon>
        <taxon>Tracheophyta</taxon>
        <taxon>Spermatophyta</taxon>
        <taxon>Magnoliopsida</taxon>
        <taxon>eudicotyledons</taxon>
        <taxon>Gunneridae</taxon>
        <taxon>Pentapetalae</taxon>
        <taxon>rosids</taxon>
        <taxon>fabids</taxon>
        <taxon>Fagales</taxon>
        <taxon>Fagaceae</taxon>
        <taxon>Fagus</taxon>
    </lineage>
</organism>
<dbReference type="PANTHER" id="PTHR10891">
    <property type="entry name" value="EF-HAND CALCIUM-BINDING DOMAIN CONTAINING PROTEIN"/>
    <property type="match status" value="1"/>
</dbReference>
<evidence type="ECO:0000256" key="5">
    <source>
        <dbReference type="SAM" id="MobiDB-lite"/>
    </source>
</evidence>
<feature type="domain" description="EF-hand" evidence="6">
    <location>
        <begin position="59"/>
        <end position="94"/>
    </location>
</feature>
<evidence type="ECO:0000256" key="2">
    <source>
        <dbReference type="ARBA" id="ARBA00022723"/>
    </source>
</evidence>
<dbReference type="PROSITE" id="PS50222">
    <property type="entry name" value="EF_HAND_2"/>
    <property type="match status" value="2"/>
</dbReference>
<gene>
    <name evidence="7" type="ORF">FSB_LOCUS5073</name>
</gene>
<reference evidence="7" key="1">
    <citation type="submission" date="2018-02" db="EMBL/GenBank/DDBJ databases">
        <authorList>
            <person name="Cohen D.B."/>
            <person name="Kent A.D."/>
        </authorList>
    </citation>
    <scope>NUCLEOTIDE SEQUENCE</scope>
</reference>
<feature type="compositionally biased region" description="Basic and acidic residues" evidence="5">
    <location>
        <begin position="11"/>
        <end position="20"/>
    </location>
</feature>
<name>A0A2N9ER50_FAGSY</name>
<evidence type="ECO:0000313" key="7">
    <source>
        <dbReference type="EMBL" id="SPC77191.1"/>
    </source>
</evidence>
<feature type="domain" description="EF-hand" evidence="6">
    <location>
        <begin position="97"/>
        <end position="131"/>
    </location>
</feature>
<keyword evidence="2" id="KW-0479">Metal-binding</keyword>
<dbReference type="InterPro" id="IPR002048">
    <property type="entry name" value="EF_hand_dom"/>
</dbReference>
<dbReference type="InterPro" id="IPR011992">
    <property type="entry name" value="EF-hand-dom_pair"/>
</dbReference>
<dbReference type="Gene3D" id="1.10.238.10">
    <property type="entry name" value="EF-hand"/>
    <property type="match status" value="1"/>
</dbReference>